<evidence type="ECO:0000313" key="2">
    <source>
        <dbReference type="Proteomes" id="UP000186601"/>
    </source>
</evidence>
<reference evidence="1 2" key="1">
    <citation type="submission" date="2018-02" db="EMBL/GenBank/DDBJ databases">
        <title>Genome sequence of the basidiomycete white-rot fungus Phlebia centrifuga.</title>
        <authorList>
            <person name="Granchi Z."/>
            <person name="Peng M."/>
            <person name="de Vries R.P."/>
            <person name="Hilden K."/>
            <person name="Makela M.R."/>
            <person name="Grigoriev I."/>
            <person name="Riley R."/>
        </authorList>
    </citation>
    <scope>NUCLEOTIDE SEQUENCE [LARGE SCALE GENOMIC DNA]</scope>
    <source>
        <strain evidence="1 2">FBCC195</strain>
    </source>
</reference>
<proteinExistence type="predicted"/>
<name>A0A2R6Q7L6_9APHY</name>
<accession>A0A2R6Q7L6</accession>
<evidence type="ECO:0000313" key="1">
    <source>
        <dbReference type="EMBL" id="PSS03734.1"/>
    </source>
</evidence>
<dbReference type="EMBL" id="MLYV02000382">
    <property type="protein sequence ID" value="PSS03734.1"/>
    <property type="molecule type" value="Genomic_DNA"/>
</dbReference>
<protein>
    <submittedName>
        <fullName evidence="1">Uncharacterized protein</fullName>
    </submittedName>
</protein>
<comment type="caution">
    <text evidence="1">The sequence shown here is derived from an EMBL/GenBank/DDBJ whole genome shotgun (WGS) entry which is preliminary data.</text>
</comment>
<keyword evidence="2" id="KW-1185">Reference proteome</keyword>
<gene>
    <name evidence="1" type="ORF">PHLCEN_2v3959</name>
</gene>
<organism evidence="1 2">
    <name type="scientific">Hermanssonia centrifuga</name>
    <dbReference type="NCBI Taxonomy" id="98765"/>
    <lineage>
        <taxon>Eukaryota</taxon>
        <taxon>Fungi</taxon>
        <taxon>Dikarya</taxon>
        <taxon>Basidiomycota</taxon>
        <taxon>Agaricomycotina</taxon>
        <taxon>Agaricomycetes</taxon>
        <taxon>Polyporales</taxon>
        <taxon>Meruliaceae</taxon>
        <taxon>Hermanssonia</taxon>
    </lineage>
</organism>
<dbReference type="Proteomes" id="UP000186601">
    <property type="component" value="Unassembled WGS sequence"/>
</dbReference>
<dbReference type="AlphaFoldDB" id="A0A2R6Q7L6"/>
<sequence>MSQSILDRRAVFNVGQQPLNSAWGSVDSTLADTLCHDGQPISFHVTAEVQASPFVNDGGVVQLNLIPLTAEEQNGVKAVELIYSSPGQAGDIQDMRIRTDHIESSPKIYDGRQAGYNREDNLRRLAPEKLVKGSIVRVECSLVRYNVGRPLGGSGWRNWRAGWELKTVTLLAN</sequence>